<name>A0A8T0ERB9_ARGBR</name>
<dbReference type="PANTHER" id="PTHR24223:SF443">
    <property type="entry name" value="MULTIDRUG-RESISTANCE LIKE PROTEIN 1, ISOFORM I"/>
    <property type="match status" value="1"/>
</dbReference>
<proteinExistence type="predicted"/>
<evidence type="ECO:0000256" key="4">
    <source>
        <dbReference type="ARBA" id="ARBA00022840"/>
    </source>
</evidence>
<dbReference type="Proteomes" id="UP000807504">
    <property type="component" value="Unassembled WGS sequence"/>
</dbReference>
<dbReference type="GO" id="GO:0016020">
    <property type="term" value="C:membrane"/>
    <property type="evidence" value="ECO:0007669"/>
    <property type="project" value="TreeGrafter"/>
</dbReference>
<dbReference type="Gene3D" id="3.40.50.300">
    <property type="entry name" value="P-loop containing nucleotide triphosphate hydrolases"/>
    <property type="match status" value="2"/>
</dbReference>
<dbReference type="GO" id="GO:0005524">
    <property type="term" value="F:ATP binding"/>
    <property type="evidence" value="ECO:0007669"/>
    <property type="project" value="UniProtKB-KW"/>
</dbReference>
<evidence type="ECO:0000313" key="8">
    <source>
        <dbReference type="Proteomes" id="UP000807504"/>
    </source>
</evidence>
<keyword evidence="4 7" id="KW-0067">ATP-binding</keyword>
<dbReference type="InterPro" id="IPR003439">
    <property type="entry name" value="ABC_transporter-like_ATP-bd"/>
</dbReference>
<evidence type="ECO:0000259" key="6">
    <source>
        <dbReference type="Pfam" id="PF00005"/>
    </source>
</evidence>
<keyword evidence="5" id="KW-1133">Transmembrane helix</keyword>
<evidence type="ECO:0000256" key="3">
    <source>
        <dbReference type="ARBA" id="ARBA00022741"/>
    </source>
</evidence>
<keyword evidence="5" id="KW-0812">Transmembrane</keyword>
<feature type="transmembrane region" description="Helical" evidence="5">
    <location>
        <begin position="69"/>
        <end position="92"/>
    </location>
</feature>
<dbReference type="GO" id="GO:0016887">
    <property type="term" value="F:ATP hydrolysis activity"/>
    <property type="evidence" value="ECO:0007669"/>
    <property type="project" value="InterPro"/>
</dbReference>
<feature type="domain" description="ABC transporter" evidence="6">
    <location>
        <begin position="151"/>
        <end position="266"/>
    </location>
</feature>
<dbReference type="AlphaFoldDB" id="A0A8T0ERB9"/>
<reference evidence="7" key="1">
    <citation type="journal article" date="2020" name="bioRxiv">
        <title>Chromosome-level reference genome of the European wasp spider Argiope bruennichi: a resource for studies on range expansion and evolutionary adaptation.</title>
        <authorList>
            <person name="Sheffer M.M."/>
            <person name="Hoppe A."/>
            <person name="Krehenwinkel H."/>
            <person name="Uhl G."/>
            <person name="Kuss A.W."/>
            <person name="Jensen L."/>
            <person name="Jensen C."/>
            <person name="Gillespie R.G."/>
            <person name="Hoff K.J."/>
            <person name="Prost S."/>
        </authorList>
    </citation>
    <scope>NUCLEOTIDE SEQUENCE</scope>
</reference>
<evidence type="ECO:0000313" key="7">
    <source>
        <dbReference type="EMBL" id="KAF8777814.1"/>
    </source>
</evidence>
<comment type="subcellular location">
    <subcellularLocation>
        <location evidence="1">Endomembrane system</location>
        <topology evidence="1">Multi-pass membrane protein</topology>
    </subcellularLocation>
</comment>
<evidence type="ECO:0000256" key="1">
    <source>
        <dbReference type="ARBA" id="ARBA00004127"/>
    </source>
</evidence>
<protein>
    <submittedName>
        <fullName evidence="7">ATP-binding cassette sub-family C member 9 like protein</fullName>
    </submittedName>
</protein>
<feature type="domain" description="ABC transporter" evidence="6">
    <location>
        <begin position="31"/>
        <end position="66"/>
    </location>
</feature>
<evidence type="ECO:0000256" key="2">
    <source>
        <dbReference type="ARBA" id="ARBA00022737"/>
    </source>
</evidence>
<keyword evidence="2" id="KW-0677">Repeat</keyword>
<sequence>MFIYPFLWYHQVTQACALQPDIDLLPARDMTEIGERGLNLSGGQKQRIALARAFYSPARLIILDEEINYYIHIYAILSGASILLAFITNISAQLTSLKAVKMLHSRMLNNVVQCPMKAESRFTEMIMACIDVNNTAFILVNCSNCWLGVSLIGICGRTGSGKSSLIMALFRMVNIMSGKIEIDGINILNIPLEILRSRLSIIPQEAVIFSGTVRENLDPAKEHTDEEIWKALEAAQLKHVITSLPGGLEALVSDEGSNMSAGQHQQYIKVDVAVQVFKSCIEATFSARKPLIYFLILVHTLN</sequence>
<dbReference type="InterPro" id="IPR027417">
    <property type="entry name" value="P-loop_NTPase"/>
</dbReference>
<accession>A0A8T0ERB9</accession>
<gene>
    <name evidence="7" type="ORF">HNY73_014615</name>
</gene>
<dbReference type="Pfam" id="PF00005">
    <property type="entry name" value="ABC_tran"/>
    <property type="match status" value="2"/>
</dbReference>
<dbReference type="PANTHER" id="PTHR24223">
    <property type="entry name" value="ATP-BINDING CASSETTE SUB-FAMILY C"/>
    <property type="match status" value="1"/>
</dbReference>
<dbReference type="SUPFAM" id="SSF52540">
    <property type="entry name" value="P-loop containing nucleoside triphosphate hydrolases"/>
    <property type="match status" value="2"/>
</dbReference>
<dbReference type="GO" id="GO:0012505">
    <property type="term" value="C:endomembrane system"/>
    <property type="evidence" value="ECO:0007669"/>
    <property type="project" value="UniProtKB-SubCell"/>
</dbReference>
<comment type="caution">
    <text evidence="7">The sequence shown here is derived from an EMBL/GenBank/DDBJ whole genome shotgun (WGS) entry which is preliminary data.</text>
</comment>
<keyword evidence="5" id="KW-0472">Membrane</keyword>
<organism evidence="7 8">
    <name type="scientific">Argiope bruennichi</name>
    <name type="common">Wasp spider</name>
    <name type="synonym">Aranea bruennichi</name>
    <dbReference type="NCBI Taxonomy" id="94029"/>
    <lineage>
        <taxon>Eukaryota</taxon>
        <taxon>Metazoa</taxon>
        <taxon>Ecdysozoa</taxon>
        <taxon>Arthropoda</taxon>
        <taxon>Chelicerata</taxon>
        <taxon>Arachnida</taxon>
        <taxon>Araneae</taxon>
        <taxon>Araneomorphae</taxon>
        <taxon>Entelegynae</taxon>
        <taxon>Araneoidea</taxon>
        <taxon>Araneidae</taxon>
        <taxon>Argiope</taxon>
    </lineage>
</organism>
<keyword evidence="3" id="KW-0547">Nucleotide-binding</keyword>
<dbReference type="EMBL" id="JABXBU010002072">
    <property type="protein sequence ID" value="KAF8777814.1"/>
    <property type="molecule type" value="Genomic_DNA"/>
</dbReference>
<keyword evidence="8" id="KW-1185">Reference proteome</keyword>
<dbReference type="InterPro" id="IPR050173">
    <property type="entry name" value="ABC_transporter_C-like"/>
</dbReference>
<reference evidence="7" key="2">
    <citation type="submission" date="2020-06" db="EMBL/GenBank/DDBJ databases">
        <authorList>
            <person name="Sheffer M."/>
        </authorList>
    </citation>
    <scope>NUCLEOTIDE SEQUENCE</scope>
</reference>
<dbReference type="GO" id="GO:0042626">
    <property type="term" value="F:ATPase-coupled transmembrane transporter activity"/>
    <property type="evidence" value="ECO:0007669"/>
    <property type="project" value="TreeGrafter"/>
</dbReference>
<evidence type="ECO:0000256" key="5">
    <source>
        <dbReference type="SAM" id="Phobius"/>
    </source>
</evidence>